<gene>
    <name evidence="1" type="ORF">I3842_05G121200</name>
</gene>
<accession>A0A922EYP7</accession>
<evidence type="ECO:0000313" key="1">
    <source>
        <dbReference type="EMBL" id="KAG6712819.1"/>
    </source>
</evidence>
<dbReference type="AlphaFoldDB" id="A0A922EYP7"/>
<sequence>MHASSWKLFLECLRVVHLLVWCKTRLIPIRTLKLTVK</sequence>
<reference evidence="1" key="1">
    <citation type="submission" date="2021-01" db="EMBL/GenBank/DDBJ databases">
        <authorList>
            <person name="Lovell J.T."/>
            <person name="Bentley N."/>
            <person name="Bhattarai G."/>
            <person name="Jenkins J.W."/>
            <person name="Sreedasyam A."/>
            <person name="Alarcon Y."/>
            <person name="Bock C."/>
            <person name="Boston L."/>
            <person name="Carlson J."/>
            <person name="Cervantes K."/>
            <person name="Clermont K."/>
            <person name="Krom N."/>
            <person name="Kubenka K."/>
            <person name="Mamidi S."/>
            <person name="Mattison C."/>
            <person name="Monteros M."/>
            <person name="Pisani C."/>
            <person name="Plott C."/>
            <person name="Rajasekar S."/>
            <person name="Rhein H.S."/>
            <person name="Rohla C."/>
            <person name="Song M."/>
            <person name="Hilaire R.S."/>
            <person name="Shu S."/>
            <person name="Wells L."/>
            <person name="Wang X."/>
            <person name="Webber J."/>
            <person name="Heerema R.J."/>
            <person name="Klein P."/>
            <person name="Conner P."/>
            <person name="Grauke L."/>
            <person name="Grimwood J."/>
            <person name="Schmutz J."/>
            <person name="Randall J.J."/>
        </authorList>
    </citation>
    <scope>NUCLEOTIDE SEQUENCE</scope>
    <source>
        <tissue evidence="1">Leaf</tissue>
    </source>
</reference>
<dbReference type="EMBL" id="CM031829">
    <property type="protein sequence ID" value="KAG6712819.1"/>
    <property type="molecule type" value="Genomic_DNA"/>
</dbReference>
<comment type="caution">
    <text evidence="1">The sequence shown here is derived from an EMBL/GenBank/DDBJ whole genome shotgun (WGS) entry which is preliminary data.</text>
</comment>
<evidence type="ECO:0000313" key="2">
    <source>
        <dbReference type="Proteomes" id="UP000811246"/>
    </source>
</evidence>
<dbReference type="Proteomes" id="UP000811246">
    <property type="component" value="Chromosome 5"/>
</dbReference>
<protein>
    <submittedName>
        <fullName evidence="1">Uncharacterized protein</fullName>
    </submittedName>
</protein>
<proteinExistence type="predicted"/>
<name>A0A922EYP7_CARIL</name>
<organism evidence="1 2">
    <name type="scientific">Carya illinoinensis</name>
    <name type="common">Pecan</name>
    <dbReference type="NCBI Taxonomy" id="32201"/>
    <lineage>
        <taxon>Eukaryota</taxon>
        <taxon>Viridiplantae</taxon>
        <taxon>Streptophyta</taxon>
        <taxon>Embryophyta</taxon>
        <taxon>Tracheophyta</taxon>
        <taxon>Spermatophyta</taxon>
        <taxon>Magnoliopsida</taxon>
        <taxon>eudicotyledons</taxon>
        <taxon>Gunneridae</taxon>
        <taxon>Pentapetalae</taxon>
        <taxon>rosids</taxon>
        <taxon>fabids</taxon>
        <taxon>Fagales</taxon>
        <taxon>Juglandaceae</taxon>
        <taxon>Carya</taxon>
    </lineage>
</organism>